<dbReference type="GO" id="GO:0032977">
    <property type="term" value="F:membrane insertase activity"/>
    <property type="evidence" value="ECO:0007669"/>
    <property type="project" value="EnsemblMetazoa"/>
</dbReference>
<dbReference type="CTD" id="56851"/>
<dbReference type="AlphaFoldDB" id="B3MF60"/>
<dbReference type="HOGENOM" id="CLU_073620_1_0_1"/>
<dbReference type="PhylomeDB" id="B3MF60"/>
<evidence type="ECO:0000256" key="2">
    <source>
        <dbReference type="ARBA" id="ARBA00008880"/>
    </source>
</evidence>
<evidence type="ECO:0000256" key="3">
    <source>
        <dbReference type="ARBA" id="ARBA00022692"/>
    </source>
</evidence>
<evidence type="ECO:0000256" key="9">
    <source>
        <dbReference type="SAM" id="SignalP"/>
    </source>
</evidence>
<reference evidence="11 12" key="1">
    <citation type="journal article" date="2007" name="Nature">
        <title>Evolution of genes and genomes on the Drosophila phylogeny.</title>
        <authorList>
            <consortium name="Drosophila 12 Genomes Consortium"/>
            <person name="Clark A.G."/>
            <person name="Eisen M.B."/>
            <person name="Smith D.R."/>
            <person name="Bergman C.M."/>
            <person name="Oliver B."/>
            <person name="Markow T.A."/>
            <person name="Kaufman T.C."/>
            <person name="Kellis M."/>
            <person name="Gelbart W."/>
            <person name="Iyer V.N."/>
            <person name="Pollard D.A."/>
            <person name="Sackton T.B."/>
            <person name="Larracuente A.M."/>
            <person name="Singh N.D."/>
            <person name="Abad J.P."/>
            <person name="Abt D.N."/>
            <person name="Adryan B."/>
            <person name="Aguade M."/>
            <person name="Akashi H."/>
            <person name="Anderson W.W."/>
            <person name="Aquadro C.F."/>
            <person name="Ardell D.H."/>
            <person name="Arguello R."/>
            <person name="Artieri C.G."/>
            <person name="Barbash D.A."/>
            <person name="Barker D."/>
            <person name="Barsanti P."/>
            <person name="Batterham P."/>
            <person name="Batzoglou S."/>
            <person name="Begun D."/>
            <person name="Bhutkar A."/>
            <person name="Blanco E."/>
            <person name="Bosak S.A."/>
            <person name="Bradley R.K."/>
            <person name="Brand A.D."/>
            <person name="Brent M.R."/>
            <person name="Brooks A.N."/>
            <person name="Brown R.H."/>
            <person name="Butlin R.K."/>
            <person name="Caggese C."/>
            <person name="Calvi B.R."/>
            <person name="Bernardo de Carvalho A."/>
            <person name="Caspi A."/>
            <person name="Castrezana S."/>
            <person name="Celniker S.E."/>
            <person name="Chang J.L."/>
            <person name="Chapple C."/>
            <person name="Chatterji S."/>
            <person name="Chinwalla A."/>
            <person name="Civetta A."/>
            <person name="Clifton S.W."/>
            <person name="Comeron J.M."/>
            <person name="Costello J.C."/>
            <person name="Coyne J.A."/>
            <person name="Daub J."/>
            <person name="David R.G."/>
            <person name="Delcher A.L."/>
            <person name="Delehaunty K."/>
            <person name="Do C.B."/>
            <person name="Ebling H."/>
            <person name="Edwards K."/>
            <person name="Eickbush T."/>
            <person name="Evans J.D."/>
            <person name="Filipski A."/>
            <person name="Findeiss S."/>
            <person name="Freyhult E."/>
            <person name="Fulton L."/>
            <person name="Fulton R."/>
            <person name="Garcia A.C."/>
            <person name="Gardiner A."/>
            <person name="Garfield D.A."/>
            <person name="Garvin B.E."/>
            <person name="Gibson G."/>
            <person name="Gilbert D."/>
            <person name="Gnerre S."/>
            <person name="Godfrey J."/>
            <person name="Good R."/>
            <person name="Gotea V."/>
            <person name="Gravely B."/>
            <person name="Greenberg A.J."/>
            <person name="Griffiths-Jones S."/>
            <person name="Gross S."/>
            <person name="Guigo R."/>
            <person name="Gustafson E.A."/>
            <person name="Haerty W."/>
            <person name="Hahn M.W."/>
            <person name="Halligan D.L."/>
            <person name="Halpern A.L."/>
            <person name="Halter G.M."/>
            <person name="Han M.V."/>
            <person name="Heger A."/>
            <person name="Hillier L."/>
            <person name="Hinrichs A.S."/>
            <person name="Holmes I."/>
            <person name="Hoskins R.A."/>
            <person name="Hubisz M.J."/>
            <person name="Hultmark D."/>
            <person name="Huntley M.A."/>
            <person name="Jaffe D.B."/>
            <person name="Jagadeeshan S."/>
            <person name="Jeck W.R."/>
            <person name="Johnson J."/>
            <person name="Jones C.D."/>
            <person name="Jordan W.C."/>
            <person name="Karpen G.H."/>
            <person name="Kataoka E."/>
            <person name="Keightley P.D."/>
            <person name="Kheradpour P."/>
            <person name="Kirkness E.F."/>
            <person name="Koerich L.B."/>
            <person name="Kristiansen K."/>
            <person name="Kudrna D."/>
            <person name="Kulathinal R.J."/>
            <person name="Kumar S."/>
            <person name="Kwok R."/>
            <person name="Lander E."/>
            <person name="Langley C.H."/>
            <person name="Lapoint R."/>
            <person name="Lazzaro B.P."/>
            <person name="Lee S.J."/>
            <person name="Levesque L."/>
            <person name="Li R."/>
            <person name="Lin C.F."/>
            <person name="Lin M.F."/>
            <person name="Lindblad-Toh K."/>
            <person name="Llopart A."/>
            <person name="Long M."/>
            <person name="Low L."/>
            <person name="Lozovsky E."/>
            <person name="Lu J."/>
            <person name="Luo M."/>
            <person name="Machado C.A."/>
            <person name="Makalowski W."/>
            <person name="Marzo M."/>
            <person name="Matsuda M."/>
            <person name="Matzkin L."/>
            <person name="McAllister B."/>
            <person name="McBride C.S."/>
            <person name="McKernan B."/>
            <person name="McKernan K."/>
            <person name="Mendez-Lago M."/>
            <person name="Minx P."/>
            <person name="Mollenhauer M.U."/>
            <person name="Montooth K."/>
            <person name="Mount S.M."/>
            <person name="Mu X."/>
            <person name="Myers E."/>
            <person name="Negre B."/>
            <person name="Newfeld S."/>
            <person name="Nielsen R."/>
            <person name="Noor M.A."/>
            <person name="O'Grady P."/>
            <person name="Pachter L."/>
            <person name="Papaceit M."/>
            <person name="Parisi M.J."/>
            <person name="Parisi M."/>
            <person name="Parts L."/>
            <person name="Pedersen J.S."/>
            <person name="Pesole G."/>
            <person name="Phillippy A.M."/>
            <person name="Ponting C.P."/>
            <person name="Pop M."/>
            <person name="Porcelli D."/>
            <person name="Powell J.R."/>
            <person name="Prohaska S."/>
            <person name="Pruitt K."/>
            <person name="Puig M."/>
            <person name="Quesneville H."/>
            <person name="Ram K.R."/>
            <person name="Rand D."/>
            <person name="Rasmussen M.D."/>
            <person name="Reed L.K."/>
            <person name="Reenan R."/>
            <person name="Reily A."/>
            <person name="Remington K.A."/>
            <person name="Rieger T.T."/>
            <person name="Ritchie M.G."/>
            <person name="Robin C."/>
            <person name="Rogers Y.H."/>
            <person name="Rohde C."/>
            <person name="Rozas J."/>
            <person name="Rubenfield M.J."/>
            <person name="Ruiz A."/>
            <person name="Russo S."/>
            <person name="Salzberg S.L."/>
            <person name="Sanchez-Gracia A."/>
            <person name="Saranga D.J."/>
            <person name="Sato H."/>
            <person name="Schaeffer S.W."/>
            <person name="Schatz M.C."/>
            <person name="Schlenke T."/>
            <person name="Schwartz R."/>
            <person name="Segarra C."/>
            <person name="Singh R.S."/>
            <person name="Sirot L."/>
            <person name="Sirota M."/>
            <person name="Sisneros N.B."/>
            <person name="Smith C.D."/>
            <person name="Smith T.F."/>
            <person name="Spieth J."/>
            <person name="Stage D.E."/>
            <person name="Stark A."/>
            <person name="Stephan W."/>
            <person name="Strausberg R.L."/>
            <person name="Strempel S."/>
            <person name="Sturgill D."/>
            <person name="Sutton G."/>
            <person name="Sutton G.G."/>
            <person name="Tao W."/>
            <person name="Teichmann S."/>
            <person name="Tobari Y.N."/>
            <person name="Tomimura Y."/>
            <person name="Tsolas J.M."/>
            <person name="Valente V.L."/>
            <person name="Venter E."/>
            <person name="Venter J.C."/>
            <person name="Vicario S."/>
            <person name="Vieira F.G."/>
            <person name="Vilella A.J."/>
            <person name="Villasante A."/>
            <person name="Walenz B."/>
            <person name="Wang J."/>
            <person name="Wasserman M."/>
            <person name="Watts T."/>
            <person name="Wilson D."/>
            <person name="Wilson R.K."/>
            <person name="Wing R.A."/>
            <person name="Wolfner M.F."/>
            <person name="Wong A."/>
            <person name="Wong G.K."/>
            <person name="Wu C.I."/>
            <person name="Wu G."/>
            <person name="Yamamoto D."/>
            <person name="Yang H.P."/>
            <person name="Yang S.P."/>
            <person name="Yorke J.A."/>
            <person name="Yoshida K."/>
            <person name="Zdobnov E."/>
            <person name="Zhang P."/>
            <person name="Zhang Y."/>
            <person name="Zimin A.V."/>
            <person name="Baldwin J."/>
            <person name="Abdouelleil A."/>
            <person name="Abdulkadir J."/>
            <person name="Abebe A."/>
            <person name="Abera B."/>
            <person name="Abreu J."/>
            <person name="Acer S.C."/>
            <person name="Aftuck L."/>
            <person name="Alexander A."/>
            <person name="An P."/>
            <person name="Anderson E."/>
            <person name="Anderson S."/>
            <person name="Arachi H."/>
            <person name="Azer M."/>
            <person name="Bachantsang P."/>
            <person name="Barry A."/>
            <person name="Bayul T."/>
            <person name="Berlin A."/>
            <person name="Bessette D."/>
            <person name="Bloom T."/>
            <person name="Blye J."/>
            <person name="Boguslavskiy L."/>
            <person name="Bonnet C."/>
            <person name="Boukhgalter B."/>
            <person name="Bourzgui I."/>
            <person name="Brown A."/>
            <person name="Cahill P."/>
            <person name="Channer S."/>
            <person name="Cheshatsang Y."/>
            <person name="Chuda L."/>
            <person name="Citroen M."/>
            <person name="Collymore A."/>
            <person name="Cooke P."/>
            <person name="Costello M."/>
            <person name="D'Aco K."/>
            <person name="Daza R."/>
            <person name="De Haan G."/>
            <person name="DeGray S."/>
            <person name="DeMaso C."/>
            <person name="Dhargay N."/>
            <person name="Dooley K."/>
            <person name="Dooley E."/>
            <person name="Doricent M."/>
            <person name="Dorje P."/>
            <person name="Dorjee K."/>
            <person name="Dupes A."/>
            <person name="Elong R."/>
            <person name="Falk J."/>
            <person name="Farina A."/>
            <person name="Faro S."/>
            <person name="Ferguson D."/>
            <person name="Fisher S."/>
            <person name="Foley C.D."/>
            <person name="Franke A."/>
            <person name="Friedrich D."/>
            <person name="Gadbois L."/>
            <person name="Gearin G."/>
            <person name="Gearin C.R."/>
            <person name="Giannoukos G."/>
            <person name="Goode T."/>
            <person name="Graham J."/>
            <person name="Grandbois E."/>
            <person name="Grewal S."/>
            <person name="Gyaltsen K."/>
            <person name="Hafez N."/>
            <person name="Hagos B."/>
            <person name="Hall J."/>
            <person name="Henson C."/>
            <person name="Hollinger A."/>
            <person name="Honan T."/>
            <person name="Huard M.D."/>
            <person name="Hughes L."/>
            <person name="Hurhula B."/>
            <person name="Husby M.E."/>
            <person name="Kamat A."/>
            <person name="Kanga B."/>
            <person name="Kashin S."/>
            <person name="Khazanovich D."/>
            <person name="Kisner P."/>
            <person name="Lance K."/>
            <person name="Lara M."/>
            <person name="Lee W."/>
            <person name="Lennon N."/>
            <person name="Letendre F."/>
            <person name="LeVine R."/>
            <person name="Lipovsky A."/>
            <person name="Liu X."/>
            <person name="Liu J."/>
            <person name="Liu S."/>
            <person name="Lokyitsang T."/>
            <person name="Lokyitsang Y."/>
            <person name="Lubonja R."/>
            <person name="Lui A."/>
            <person name="MacDonald P."/>
            <person name="Magnisalis V."/>
            <person name="Maru K."/>
            <person name="Matthews C."/>
            <person name="McCusker W."/>
            <person name="McDonough S."/>
            <person name="Mehta T."/>
            <person name="Meldrim J."/>
            <person name="Meneus L."/>
            <person name="Mihai O."/>
            <person name="Mihalev A."/>
            <person name="Mihova T."/>
            <person name="Mittelman R."/>
            <person name="Mlenga V."/>
            <person name="Montmayeur A."/>
            <person name="Mulrain L."/>
            <person name="Navidi A."/>
            <person name="Naylor J."/>
            <person name="Negash T."/>
            <person name="Nguyen T."/>
            <person name="Nguyen N."/>
            <person name="Nicol R."/>
            <person name="Norbu C."/>
            <person name="Norbu N."/>
            <person name="Novod N."/>
            <person name="O'Neill B."/>
            <person name="Osman S."/>
            <person name="Markiewicz E."/>
            <person name="Oyono O.L."/>
            <person name="Patti C."/>
            <person name="Phunkhang P."/>
            <person name="Pierre F."/>
            <person name="Priest M."/>
            <person name="Raghuraman S."/>
            <person name="Rege F."/>
            <person name="Reyes R."/>
            <person name="Rise C."/>
            <person name="Rogov P."/>
            <person name="Ross K."/>
            <person name="Ryan E."/>
            <person name="Settipalli S."/>
            <person name="Shea T."/>
            <person name="Sherpa N."/>
            <person name="Shi L."/>
            <person name="Shih D."/>
            <person name="Sparrow T."/>
            <person name="Spaulding J."/>
            <person name="Stalker J."/>
            <person name="Stange-Thomann N."/>
            <person name="Stavropoulos S."/>
            <person name="Stone C."/>
            <person name="Strader C."/>
            <person name="Tesfaye S."/>
            <person name="Thomson T."/>
            <person name="Thoulutsang Y."/>
            <person name="Thoulutsang D."/>
            <person name="Topham K."/>
            <person name="Topping I."/>
            <person name="Tsamla T."/>
            <person name="Vassiliev H."/>
            <person name="Vo A."/>
            <person name="Wangchuk T."/>
            <person name="Wangdi T."/>
            <person name="Weiand M."/>
            <person name="Wilkinson J."/>
            <person name="Wilson A."/>
            <person name="Yadav S."/>
            <person name="Young G."/>
            <person name="Yu Q."/>
            <person name="Zembek L."/>
            <person name="Zhong D."/>
            <person name="Zimmer A."/>
            <person name="Zwirko Z."/>
            <person name="Jaffe D.B."/>
            <person name="Alvarez P."/>
            <person name="Brockman W."/>
            <person name="Butler J."/>
            <person name="Chin C."/>
            <person name="Gnerre S."/>
            <person name="Grabherr M."/>
            <person name="Kleber M."/>
            <person name="Mauceli E."/>
            <person name="MacCallum I."/>
        </authorList>
    </citation>
    <scope>NUCLEOTIDE SEQUENCE [LARGE SCALE GENOMIC DNA]</scope>
    <source>
        <strain evidence="12">Tucson 14024-0371.13</strain>
    </source>
</reference>
<feature type="chain" id="PRO_5002790231" description="ER membrane protein complex subunit 7 beta-sandwich domain-containing protein" evidence="9">
    <location>
        <begin position="18"/>
        <end position="247"/>
    </location>
</feature>
<evidence type="ECO:0000256" key="5">
    <source>
        <dbReference type="ARBA" id="ARBA00022989"/>
    </source>
</evidence>
<keyword evidence="5 8" id="KW-1133">Transmembrane helix</keyword>
<dbReference type="FunCoup" id="B3MF60">
    <property type="interactions" value="1879"/>
</dbReference>
<dbReference type="eggNOG" id="KOG3306">
    <property type="taxonomic scope" value="Eukaryota"/>
</dbReference>
<keyword evidence="12" id="KW-1185">Reference proteome</keyword>
<feature type="transmembrane region" description="Helical" evidence="8">
    <location>
        <begin position="167"/>
        <end position="186"/>
    </location>
</feature>
<dbReference type="OMA" id="MMLAMPY"/>
<dbReference type="KEGG" id="dan:6496413"/>
<dbReference type="Proteomes" id="UP000007801">
    <property type="component" value="Unassembled WGS sequence"/>
</dbReference>
<evidence type="ECO:0000256" key="6">
    <source>
        <dbReference type="ARBA" id="ARBA00023136"/>
    </source>
</evidence>
<evidence type="ECO:0000256" key="7">
    <source>
        <dbReference type="SAM" id="MobiDB-lite"/>
    </source>
</evidence>
<comment type="similarity">
    <text evidence="2">Belongs to the EMC7 family.</text>
</comment>
<dbReference type="EMBL" id="CH902619">
    <property type="protein sequence ID" value="EDV37688.1"/>
    <property type="molecule type" value="Genomic_DNA"/>
</dbReference>
<evidence type="ECO:0000256" key="8">
    <source>
        <dbReference type="SAM" id="Phobius"/>
    </source>
</evidence>
<feature type="region of interest" description="Disordered" evidence="7">
    <location>
        <begin position="216"/>
        <end position="247"/>
    </location>
</feature>
<evidence type="ECO:0000256" key="4">
    <source>
        <dbReference type="ARBA" id="ARBA00022729"/>
    </source>
</evidence>
<dbReference type="STRING" id="7217.B3MF60"/>
<dbReference type="SUPFAM" id="SSF49452">
    <property type="entry name" value="Starch-binding domain-like"/>
    <property type="match status" value="1"/>
</dbReference>
<dbReference type="InParanoid" id="B3MF60"/>
<dbReference type="GO" id="GO:0030246">
    <property type="term" value="F:carbohydrate binding"/>
    <property type="evidence" value="ECO:0007669"/>
    <property type="project" value="InterPro"/>
</dbReference>
<evidence type="ECO:0000256" key="1">
    <source>
        <dbReference type="ARBA" id="ARBA00004167"/>
    </source>
</evidence>
<protein>
    <recommendedName>
        <fullName evidence="10">ER membrane protein complex subunit 7 beta-sandwich domain-containing protein</fullName>
    </recommendedName>
</protein>
<dbReference type="GeneID" id="6496413"/>
<proteinExistence type="inferred from homology"/>
<evidence type="ECO:0000313" key="12">
    <source>
        <dbReference type="Proteomes" id="UP000007801"/>
    </source>
</evidence>
<evidence type="ECO:0000313" key="11">
    <source>
        <dbReference type="EMBL" id="EDV37688.1"/>
    </source>
</evidence>
<dbReference type="PANTHER" id="PTHR13605:SF4">
    <property type="entry name" value="ER MEMBRANE PROTEIN COMPLEX SUBUNIT 7"/>
    <property type="match status" value="1"/>
</dbReference>
<dbReference type="InterPro" id="IPR013784">
    <property type="entry name" value="Carb-bd-like_fold"/>
</dbReference>
<dbReference type="OrthoDB" id="27095at2759"/>
<organism evidence="11 12">
    <name type="scientific">Drosophila ananassae</name>
    <name type="common">Fruit fly</name>
    <dbReference type="NCBI Taxonomy" id="7217"/>
    <lineage>
        <taxon>Eukaryota</taxon>
        <taxon>Metazoa</taxon>
        <taxon>Ecdysozoa</taxon>
        <taxon>Arthropoda</taxon>
        <taxon>Hexapoda</taxon>
        <taxon>Insecta</taxon>
        <taxon>Pterygota</taxon>
        <taxon>Neoptera</taxon>
        <taxon>Endopterygota</taxon>
        <taxon>Diptera</taxon>
        <taxon>Brachycera</taxon>
        <taxon>Muscomorpha</taxon>
        <taxon>Ephydroidea</taxon>
        <taxon>Drosophilidae</taxon>
        <taxon>Drosophila</taxon>
        <taxon>Sophophora</taxon>
    </lineage>
</organism>
<keyword evidence="4 9" id="KW-0732">Signal</keyword>
<dbReference type="InterPro" id="IPR019008">
    <property type="entry name" value="Beta_sandwich_EMC7"/>
</dbReference>
<dbReference type="InterPro" id="IPR039163">
    <property type="entry name" value="EMC7"/>
</dbReference>
<evidence type="ECO:0000259" key="10">
    <source>
        <dbReference type="Pfam" id="PF09430"/>
    </source>
</evidence>
<accession>B3MF60</accession>
<sequence>MCLKFIVFAALIYSGAGEVVIGQDELVDEVSGLYTIEGRVAPPESIFPPGQGSPGSRGAPMSKETSKWQTEVSITINDGEFKGFVREDGQFIISGVPSGSYILDVHHPDVFYEPVRVEINPKGKFRARKVNYVQPAQIMQVPYPLRMKPLMPFKYFQTREQWKITDFLFSPMVLMMVLPLVLMLVLPKMINDPETKKEIDNLQFPKMGNDMPEISEMLTSLLTGKQPEPKDKKPVPAARQTKKRKDQ</sequence>
<dbReference type="GO" id="GO:0072546">
    <property type="term" value="C:EMC complex"/>
    <property type="evidence" value="ECO:0007669"/>
    <property type="project" value="EnsemblMetazoa"/>
</dbReference>
<gene>
    <name evidence="11" type="primary">Dana\GF13574</name>
    <name evidence="11" type="synonym">dana_GLEANR_13587</name>
    <name evidence="11" type="ORF">GF13574</name>
</gene>
<feature type="signal peptide" evidence="9">
    <location>
        <begin position="1"/>
        <end position="17"/>
    </location>
</feature>
<dbReference type="GO" id="GO:0071816">
    <property type="term" value="P:tail-anchored membrane protein insertion into ER membrane"/>
    <property type="evidence" value="ECO:0007669"/>
    <property type="project" value="EnsemblMetazoa"/>
</dbReference>
<feature type="domain" description="ER membrane protein complex subunit 7 beta-sandwich" evidence="10">
    <location>
        <begin position="65"/>
        <end position="175"/>
    </location>
</feature>
<feature type="region of interest" description="Disordered" evidence="7">
    <location>
        <begin position="43"/>
        <end position="62"/>
    </location>
</feature>
<dbReference type="Pfam" id="PF09430">
    <property type="entry name" value="EMC7_beta-sandw"/>
    <property type="match status" value="1"/>
</dbReference>
<keyword evidence="6 8" id="KW-0472">Membrane</keyword>
<name>B3MF60_DROAN</name>
<keyword evidence="3 8" id="KW-0812">Transmembrane</keyword>
<comment type="subcellular location">
    <subcellularLocation>
        <location evidence="1">Membrane</location>
        <topology evidence="1">Single-pass membrane protein</topology>
    </subcellularLocation>
</comment>
<dbReference type="PANTHER" id="PTHR13605">
    <property type="entry name" value="ER MEMBRANE PROTEIN COMPLEX SUBUNIT 7"/>
    <property type="match status" value="1"/>
</dbReference>